<evidence type="ECO:0000313" key="2">
    <source>
        <dbReference type="EMBL" id="KAF8565979.1"/>
    </source>
</evidence>
<sequence length="339" mass="38109">MEFDKFPKYSIIGQMSVNSTTSVFKAIRISDELPVVLKVFDTKRMNENMTYAHHFEEDGVVLPVPKEFVFLGKVQHIDGCVKMLDIINDSSNGKWILVLEDLEENGYINLAKELTNSGKSISMSAVSWIIKEVIDVLLDIHSIGILHCDLKPDNIFVDFNSRKVKLIDFNLSQELEQNHIGVIPGCTPDYAPPEVLVQRRPWTEAGEVWSLGCTAFVLLCRRFPFENPYLAAFSSPVYPRCALETSENMSPGTNTNVLFSMSKRPAFRSFGENALDTNDDIRLSPKAKDFLLLCLTRQPDLRPTLGALLQHAFLNRMGQDSLKSSGSASFTHRSAIMVK</sequence>
<gene>
    <name evidence="2" type="ORF">P879_06593</name>
</gene>
<dbReference type="GO" id="GO:0005634">
    <property type="term" value="C:nucleus"/>
    <property type="evidence" value="ECO:0007669"/>
    <property type="project" value="TreeGrafter"/>
</dbReference>
<dbReference type="InterPro" id="IPR011009">
    <property type="entry name" value="Kinase-like_dom_sf"/>
</dbReference>
<proteinExistence type="predicted"/>
<accession>A0A8T0DDT7</accession>
<dbReference type="PANTHER" id="PTHR44167">
    <property type="entry name" value="OVARIAN-SPECIFIC SERINE/THREONINE-PROTEIN KINASE LOK-RELATED"/>
    <property type="match status" value="1"/>
</dbReference>
<dbReference type="PANTHER" id="PTHR44167:SF30">
    <property type="entry name" value="PHOSPHORYLASE KINASE"/>
    <property type="match status" value="1"/>
</dbReference>
<dbReference type="GO" id="GO:0044773">
    <property type="term" value="P:mitotic DNA damage checkpoint signaling"/>
    <property type="evidence" value="ECO:0007669"/>
    <property type="project" value="TreeGrafter"/>
</dbReference>
<reference evidence="2 3" key="1">
    <citation type="submission" date="2019-07" db="EMBL/GenBank/DDBJ databases">
        <title>Annotation for the trematode Paragonimus westermani.</title>
        <authorList>
            <person name="Choi Y.-J."/>
        </authorList>
    </citation>
    <scope>NUCLEOTIDE SEQUENCE [LARGE SCALE GENOMIC DNA]</scope>
    <source>
        <strain evidence="2">180907_Pwestermani</strain>
    </source>
</reference>
<organism evidence="2 3">
    <name type="scientific">Paragonimus westermani</name>
    <dbReference type="NCBI Taxonomy" id="34504"/>
    <lineage>
        <taxon>Eukaryota</taxon>
        <taxon>Metazoa</taxon>
        <taxon>Spiralia</taxon>
        <taxon>Lophotrochozoa</taxon>
        <taxon>Platyhelminthes</taxon>
        <taxon>Trematoda</taxon>
        <taxon>Digenea</taxon>
        <taxon>Plagiorchiida</taxon>
        <taxon>Troglotremata</taxon>
        <taxon>Troglotrematidae</taxon>
        <taxon>Paragonimus</taxon>
    </lineage>
</organism>
<dbReference type="OrthoDB" id="193931at2759"/>
<name>A0A8T0DDT7_9TREM</name>
<dbReference type="SUPFAM" id="SSF56112">
    <property type="entry name" value="Protein kinase-like (PK-like)"/>
    <property type="match status" value="1"/>
</dbReference>
<dbReference type="Gene3D" id="1.10.510.10">
    <property type="entry name" value="Transferase(Phosphotransferase) domain 1"/>
    <property type="match status" value="1"/>
</dbReference>
<dbReference type="InterPro" id="IPR000719">
    <property type="entry name" value="Prot_kinase_dom"/>
</dbReference>
<evidence type="ECO:0000313" key="3">
    <source>
        <dbReference type="Proteomes" id="UP000699462"/>
    </source>
</evidence>
<dbReference type="Proteomes" id="UP000699462">
    <property type="component" value="Unassembled WGS sequence"/>
</dbReference>
<dbReference type="PROSITE" id="PS00108">
    <property type="entry name" value="PROTEIN_KINASE_ST"/>
    <property type="match status" value="1"/>
</dbReference>
<dbReference type="InterPro" id="IPR008271">
    <property type="entry name" value="Ser/Thr_kinase_AS"/>
</dbReference>
<dbReference type="AlphaFoldDB" id="A0A8T0DDT7"/>
<dbReference type="GO" id="GO:0004674">
    <property type="term" value="F:protein serine/threonine kinase activity"/>
    <property type="evidence" value="ECO:0007669"/>
    <property type="project" value="TreeGrafter"/>
</dbReference>
<evidence type="ECO:0000259" key="1">
    <source>
        <dbReference type="PROSITE" id="PS50011"/>
    </source>
</evidence>
<keyword evidence="3" id="KW-1185">Reference proteome</keyword>
<dbReference type="SMART" id="SM00220">
    <property type="entry name" value="S_TKc"/>
    <property type="match status" value="1"/>
</dbReference>
<comment type="caution">
    <text evidence="2">The sequence shown here is derived from an EMBL/GenBank/DDBJ whole genome shotgun (WGS) entry which is preliminary data.</text>
</comment>
<dbReference type="Pfam" id="PF00069">
    <property type="entry name" value="Pkinase"/>
    <property type="match status" value="1"/>
</dbReference>
<dbReference type="PROSITE" id="PS50011">
    <property type="entry name" value="PROTEIN_KINASE_DOM"/>
    <property type="match status" value="1"/>
</dbReference>
<dbReference type="Gene3D" id="3.30.200.20">
    <property type="entry name" value="Phosphorylase Kinase, domain 1"/>
    <property type="match status" value="1"/>
</dbReference>
<protein>
    <recommendedName>
        <fullName evidence="1">Protein kinase domain-containing protein</fullName>
    </recommendedName>
</protein>
<dbReference type="EMBL" id="JTDF01005777">
    <property type="protein sequence ID" value="KAF8565979.1"/>
    <property type="molecule type" value="Genomic_DNA"/>
</dbReference>
<feature type="domain" description="Protein kinase" evidence="1">
    <location>
        <begin position="9"/>
        <end position="314"/>
    </location>
</feature>
<dbReference type="GO" id="GO:0005524">
    <property type="term" value="F:ATP binding"/>
    <property type="evidence" value="ECO:0007669"/>
    <property type="project" value="InterPro"/>
</dbReference>